<evidence type="ECO:0000313" key="1">
    <source>
        <dbReference type="EMBL" id="KAK2975829.1"/>
    </source>
</evidence>
<dbReference type="Pfam" id="PF15054">
    <property type="entry name" value="DUF4535"/>
    <property type="match status" value="1"/>
</dbReference>
<protein>
    <submittedName>
        <fullName evidence="1">Uncharacterized protein</fullName>
    </submittedName>
</protein>
<sequence>MGFIRNNFIFISGTVCGIYIAQNYNVPNIRKLGNTAVFLVKQIEEKYRKPKKPDEPMNCPATVCDLDSWIFARTSSKTSLVRHKPATRAAAMSIVKTAFQLLAEIYPMRNGPIAAPTEPVPSMIAVTVASAREFPLSELWVPKSVETAVVMRA</sequence>
<comment type="caution">
    <text evidence="1">The sequence shown here is derived from an EMBL/GenBank/DDBJ whole genome shotgun (WGS) entry which is preliminary data.</text>
</comment>
<keyword evidence="2" id="KW-1185">Reference proteome</keyword>
<dbReference type="InterPro" id="IPR027854">
    <property type="entry name" value="STMP1"/>
</dbReference>
<reference evidence="1" key="1">
    <citation type="submission" date="2022-12" db="EMBL/GenBank/DDBJ databases">
        <title>Draft genome assemblies for two species of Escallonia (Escalloniales).</title>
        <authorList>
            <person name="Chanderbali A."/>
            <person name="Dervinis C."/>
            <person name="Anghel I."/>
            <person name="Soltis D."/>
            <person name="Soltis P."/>
            <person name="Zapata F."/>
        </authorList>
    </citation>
    <scope>NUCLEOTIDE SEQUENCE</scope>
    <source>
        <strain evidence="1">UCBG92.1500</strain>
        <tissue evidence="1">Leaf</tissue>
    </source>
</reference>
<organism evidence="1 2">
    <name type="scientific">Escallonia rubra</name>
    <dbReference type="NCBI Taxonomy" id="112253"/>
    <lineage>
        <taxon>Eukaryota</taxon>
        <taxon>Viridiplantae</taxon>
        <taxon>Streptophyta</taxon>
        <taxon>Embryophyta</taxon>
        <taxon>Tracheophyta</taxon>
        <taxon>Spermatophyta</taxon>
        <taxon>Magnoliopsida</taxon>
        <taxon>eudicotyledons</taxon>
        <taxon>Gunneridae</taxon>
        <taxon>Pentapetalae</taxon>
        <taxon>asterids</taxon>
        <taxon>campanulids</taxon>
        <taxon>Escalloniales</taxon>
        <taxon>Escalloniaceae</taxon>
        <taxon>Escallonia</taxon>
    </lineage>
</organism>
<proteinExistence type="predicted"/>
<evidence type="ECO:0000313" key="2">
    <source>
        <dbReference type="Proteomes" id="UP001187471"/>
    </source>
</evidence>
<name>A0AA88QRG2_9ASTE</name>
<gene>
    <name evidence="1" type="ORF">RJ640_022846</name>
</gene>
<dbReference type="AlphaFoldDB" id="A0AA88QRG2"/>
<accession>A0AA88QRG2</accession>
<dbReference type="Proteomes" id="UP001187471">
    <property type="component" value="Unassembled WGS sequence"/>
</dbReference>
<dbReference type="PANTHER" id="PTHR33528:SF17">
    <property type="entry name" value="TRANSMEMBRANE PROTEIN"/>
    <property type="match status" value="1"/>
</dbReference>
<dbReference type="EMBL" id="JAVXUO010002150">
    <property type="protein sequence ID" value="KAK2975829.1"/>
    <property type="molecule type" value="Genomic_DNA"/>
</dbReference>
<dbReference type="PANTHER" id="PTHR33528">
    <property type="entry name" value="OS07G0239500 PROTEIN"/>
    <property type="match status" value="1"/>
</dbReference>